<evidence type="ECO:0000256" key="1">
    <source>
        <dbReference type="ARBA" id="ARBA00012266"/>
    </source>
</evidence>
<dbReference type="InterPro" id="IPR019999">
    <property type="entry name" value="Anth_synth_I-like"/>
</dbReference>
<dbReference type="PANTHER" id="PTHR11236:SF49">
    <property type="entry name" value="ANTHRANILATE SYNTHASE COMPONENT 1"/>
    <property type="match status" value="1"/>
</dbReference>
<dbReference type="EC" id="4.1.3.27" evidence="1"/>
<dbReference type="Pfam" id="PF00117">
    <property type="entry name" value="GATase"/>
    <property type="match status" value="1"/>
</dbReference>
<sequence length="624" mass="67840">MTAAAAVLARVLGPNPPPFALLYRREADDERVDVLVGDVEVVDTLAELPVPRTPAPGAGHDLLVLVPFRQVAERGFAHHDDGCPLVALRVREQAVIGVEELLESLPNQPIDLRNRRFEPDDDVYARQVADVVEHEIGRGEGANFVIRRSFVADLDDPTPAAALAFFRRLLAGEEGTYWTFIVHTGTSTLVGASPERHVSLNAGVASMSPISGTYRYPPTGPELSGLIGFLADEKETDELYMVVDEELKMMCRVCDGECRVDGPRLREMARLAHTEYLITGRCTRDVRDVLRETMFAPTVTGSPIENACRVIARHETGGRGYYSGVVALIGRDGDGGRALDSAILIRTAEISGGGLRIGVGATLVRHSDPLSEVAETAAKASALLAAIGADGRLGAHPEVVDALERRNTPLAGFWLDEGANDRPVEELLGRRVLLVDAEDTFTAMLESQLRSLGLLVHLVRYDEPVRPHDYDLVVLGPGPGDPNADDDPRVAALRRLVRRLLDEGRPLLAVCLSHQVLSRELGLAVRRRATPNQGVRRTVDLFGERVDVGFYNSFAAHSPHDVHEAPGGVRVEVSRDAGGEVHALRGPGFRSVQFHAESVISRDGLDVLRGLVRDLLARRSVVVR</sequence>
<proteinExistence type="predicted"/>
<keyword evidence="3" id="KW-0456">Lyase</keyword>
<evidence type="ECO:0000256" key="3">
    <source>
        <dbReference type="ARBA" id="ARBA00023239"/>
    </source>
</evidence>
<comment type="caution">
    <text evidence="7">The sequence shown here is derived from an EMBL/GenBank/DDBJ whole genome shotgun (WGS) entry which is preliminary data.</text>
</comment>
<dbReference type="CDD" id="cd01743">
    <property type="entry name" value="GATase1_Anthranilate_Synthase"/>
    <property type="match status" value="1"/>
</dbReference>
<dbReference type="OrthoDB" id="8594609at2"/>
<feature type="domain" description="Glutamine amidotransferase" evidence="5">
    <location>
        <begin position="433"/>
        <end position="609"/>
    </location>
</feature>
<feature type="domain" description="Chorismate-utilising enzyme C-terminal" evidence="6">
    <location>
        <begin position="122"/>
        <end position="379"/>
    </location>
</feature>
<evidence type="ECO:0000256" key="4">
    <source>
        <dbReference type="ARBA" id="ARBA00047683"/>
    </source>
</evidence>
<dbReference type="GO" id="GO:0004049">
    <property type="term" value="F:anthranilate synthase activity"/>
    <property type="evidence" value="ECO:0007669"/>
    <property type="project" value="UniProtKB-EC"/>
</dbReference>
<dbReference type="RefSeq" id="WP_141983269.1">
    <property type="nucleotide sequence ID" value="NZ_VFPP01000001.1"/>
</dbReference>
<evidence type="ECO:0000259" key="6">
    <source>
        <dbReference type="Pfam" id="PF00425"/>
    </source>
</evidence>
<dbReference type="EMBL" id="VFPP01000001">
    <property type="protein sequence ID" value="TQM85197.1"/>
    <property type="molecule type" value="Genomic_DNA"/>
</dbReference>
<reference evidence="7 8" key="1">
    <citation type="submission" date="2019-06" db="EMBL/GenBank/DDBJ databases">
        <title>Sequencing the genomes of 1000 actinobacteria strains.</title>
        <authorList>
            <person name="Klenk H.-P."/>
        </authorList>
    </citation>
    <scope>NUCLEOTIDE SEQUENCE [LARGE SCALE GENOMIC DNA]</scope>
    <source>
        <strain evidence="7 8">DSM 45456</strain>
    </source>
</reference>
<dbReference type="Gene3D" id="3.40.50.880">
    <property type="match status" value="1"/>
</dbReference>
<dbReference type="InterPro" id="IPR006221">
    <property type="entry name" value="TrpG/PapA_dom"/>
</dbReference>
<dbReference type="PANTHER" id="PTHR11236">
    <property type="entry name" value="AMINOBENZOATE/ANTHRANILATE SYNTHASE"/>
    <property type="match status" value="1"/>
</dbReference>
<dbReference type="Proteomes" id="UP000316628">
    <property type="component" value="Unassembled WGS sequence"/>
</dbReference>
<name>A0A543JQX9_9PSEU</name>
<dbReference type="SUPFAM" id="SSF56322">
    <property type="entry name" value="ADC synthase"/>
    <property type="match status" value="1"/>
</dbReference>
<dbReference type="PRINTS" id="PR00099">
    <property type="entry name" value="CPSGATASE"/>
</dbReference>
<dbReference type="Pfam" id="PF00425">
    <property type="entry name" value="Chorismate_bind"/>
    <property type="match status" value="1"/>
</dbReference>
<dbReference type="PRINTS" id="PR00096">
    <property type="entry name" value="GATASE"/>
</dbReference>
<dbReference type="InterPro" id="IPR017926">
    <property type="entry name" value="GATASE"/>
</dbReference>
<accession>A0A543JQX9</accession>
<dbReference type="AlphaFoldDB" id="A0A543JQX9"/>
<evidence type="ECO:0000313" key="7">
    <source>
        <dbReference type="EMBL" id="TQM85197.1"/>
    </source>
</evidence>
<dbReference type="PRINTS" id="PR00097">
    <property type="entry name" value="ANTSNTHASEII"/>
</dbReference>
<dbReference type="PROSITE" id="PS51273">
    <property type="entry name" value="GATASE_TYPE_1"/>
    <property type="match status" value="1"/>
</dbReference>
<evidence type="ECO:0000259" key="5">
    <source>
        <dbReference type="Pfam" id="PF00117"/>
    </source>
</evidence>
<evidence type="ECO:0000256" key="2">
    <source>
        <dbReference type="ARBA" id="ARBA00022962"/>
    </source>
</evidence>
<dbReference type="GO" id="GO:0000162">
    <property type="term" value="P:L-tryptophan biosynthetic process"/>
    <property type="evidence" value="ECO:0007669"/>
    <property type="project" value="TreeGrafter"/>
</dbReference>
<dbReference type="InterPro" id="IPR029062">
    <property type="entry name" value="Class_I_gatase-like"/>
</dbReference>
<dbReference type="InterPro" id="IPR015890">
    <property type="entry name" value="Chorismate_C"/>
</dbReference>
<protein>
    <recommendedName>
        <fullName evidence="1">anthranilate synthase</fullName>
        <ecNumber evidence="1">4.1.3.27</ecNumber>
    </recommendedName>
</protein>
<comment type="catalytic activity">
    <reaction evidence="4">
        <text>chorismate + L-glutamine = anthranilate + pyruvate + L-glutamate + H(+)</text>
        <dbReference type="Rhea" id="RHEA:21732"/>
        <dbReference type="ChEBI" id="CHEBI:15361"/>
        <dbReference type="ChEBI" id="CHEBI:15378"/>
        <dbReference type="ChEBI" id="CHEBI:16567"/>
        <dbReference type="ChEBI" id="CHEBI:29748"/>
        <dbReference type="ChEBI" id="CHEBI:29985"/>
        <dbReference type="ChEBI" id="CHEBI:58359"/>
        <dbReference type="EC" id="4.1.3.27"/>
    </reaction>
</comment>
<keyword evidence="2" id="KW-0315">Glutamine amidotransferase</keyword>
<keyword evidence="8" id="KW-1185">Reference proteome</keyword>
<gene>
    <name evidence="7" type="ORF">FHX81_7670</name>
</gene>
<dbReference type="Gene3D" id="3.60.120.10">
    <property type="entry name" value="Anthranilate synthase"/>
    <property type="match status" value="1"/>
</dbReference>
<dbReference type="InterPro" id="IPR005801">
    <property type="entry name" value="ADC_synthase"/>
</dbReference>
<dbReference type="SUPFAM" id="SSF52317">
    <property type="entry name" value="Class I glutamine amidotransferase-like"/>
    <property type="match status" value="1"/>
</dbReference>
<evidence type="ECO:0000313" key="8">
    <source>
        <dbReference type="Proteomes" id="UP000316628"/>
    </source>
</evidence>
<organism evidence="7 8">
    <name type="scientific">Saccharothrix saharensis</name>
    <dbReference type="NCBI Taxonomy" id="571190"/>
    <lineage>
        <taxon>Bacteria</taxon>
        <taxon>Bacillati</taxon>
        <taxon>Actinomycetota</taxon>
        <taxon>Actinomycetes</taxon>
        <taxon>Pseudonocardiales</taxon>
        <taxon>Pseudonocardiaceae</taxon>
        <taxon>Saccharothrix</taxon>
    </lineage>
</organism>